<protein>
    <recommendedName>
        <fullName evidence="2">C2H2-type domain-containing protein</fullName>
    </recommendedName>
</protein>
<organism evidence="3 4">
    <name type="scientific">Venturia effusa</name>
    <dbReference type="NCBI Taxonomy" id="50376"/>
    <lineage>
        <taxon>Eukaryota</taxon>
        <taxon>Fungi</taxon>
        <taxon>Dikarya</taxon>
        <taxon>Ascomycota</taxon>
        <taxon>Pezizomycotina</taxon>
        <taxon>Dothideomycetes</taxon>
        <taxon>Pleosporomycetidae</taxon>
        <taxon>Venturiales</taxon>
        <taxon>Venturiaceae</taxon>
        <taxon>Venturia</taxon>
    </lineage>
</organism>
<keyword evidence="1" id="KW-0175">Coiled coil</keyword>
<accession>A0A517LPP7</accession>
<dbReference type="Proteomes" id="UP000316270">
    <property type="component" value="Chromosome 18"/>
</dbReference>
<dbReference type="OrthoDB" id="10056939at2759"/>
<evidence type="ECO:0000313" key="4">
    <source>
        <dbReference type="Proteomes" id="UP000316270"/>
    </source>
</evidence>
<feature type="coiled-coil region" evidence="1">
    <location>
        <begin position="276"/>
        <end position="303"/>
    </location>
</feature>
<dbReference type="EMBL" id="CP042202">
    <property type="protein sequence ID" value="QDS77624.1"/>
    <property type="molecule type" value="Genomic_DNA"/>
</dbReference>
<evidence type="ECO:0000313" key="3">
    <source>
        <dbReference type="EMBL" id="QDS77624.1"/>
    </source>
</evidence>
<proteinExistence type="predicted"/>
<gene>
    <name evidence="3" type="ORF">FKW77_002483</name>
</gene>
<dbReference type="InterPro" id="IPR013087">
    <property type="entry name" value="Znf_C2H2_type"/>
</dbReference>
<dbReference type="AlphaFoldDB" id="A0A517LPP7"/>
<feature type="domain" description="C2H2-type" evidence="2">
    <location>
        <begin position="88"/>
        <end position="108"/>
    </location>
</feature>
<reference evidence="3 4" key="1">
    <citation type="submission" date="2019-07" db="EMBL/GenBank/DDBJ databases">
        <title>Finished genome of Venturia effusa.</title>
        <authorList>
            <person name="Young C.A."/>
            <person name="Cox M.P."/>
            <person name="Ganley A.R.D."/>
            <person name="David W.J."/>
        </authorList>
    </citation>
    <scope>NUCLEOTIDE SEQUENCE [LARGE SCALE GENOMIC DNA]</scope>
    <source>
        <strain evidence="4">albino</strain>
    </source>
</reference>
<evidence type="ECO:0000256" key="1">
    <source>
        <dbReference type="SAM" id="Coils"/>
    </source>
</evidence>
<dbReference type="STRING" id="50376.A0A517LPP7"/>
<sequence>MAHGAKVDGNVCVFCKEPLDGDECLTKLHESTCHRIADCLGKAPLERTFARKDNLIQHLKGFHGTVPSEEVIASWEMKADHAHHVWHCGFCGKKLDNWNERASHIAAHFRDGLKMDSWDSNRVPNDIQPSISLDVEASALPQEGPVSSDVWTSLQSTDLDLAITAAEGSASRGSDSQALQGLQMDSSTIDSGNVLPISGETEDWFADLVRAPCIQSTDLDAPMQSTNDDQADSSADPVILSDLSKNSSAMLLNSSNSYSSDNAVNTIALINENLILNDVNEKLDSMNRDLESMNRDLETMNEDSECSDGRYHETQFSDKDKALESLETQLSLAMVRLGHMQRLIIHTRRLQ</sequence>
<keyword evidence="4" id="KW-1185">Reference proteome</keyword>
<name>A0A517LPP7_9PEZI</name>
<evidence type="ECO:0000259" key="2">
    <source>
        <dbReference type="PROSITE" id="PS00028"/>
    </source>
</evidence>
<dbReference type="PROSITE" id="PS00028">
    <property type="entry name" value="ZINC_FINGER_C2H2_1"/>
    <property type="match status" value="1"/>
</dbReference>